<dbReference type="InterPro" id="IPR001261">
    <property type="entry name" value="ArgE/DapE_CS"/>
</dbReference>
<evidence type="ECO:0000256" key="5">
    <source>
        <dbReference type="ARBA" id="ARBA00022723"/>
    </source>
</evidence>
<dbReference type="GO" id="GO:0046872">
    <property type="term" value="F:metal ion binding"/>
    <property type="evidence" value="ECO:0007669"/>
    <property type="project" value="UniProtKB-KW"/>
</dbReference>
<reference evidence="13" key="2">
    <citation type="submission" date="2019-08" db="EMBL/GenBank/DDBJ databases">
        <authorList>
            <consortium name="Photinus pyralis genome working group"/>
            <person name="Fallon T.R."/>
            <person name="Sander Lower S.E."/>
            <person name="Weng J.-K."/>
        </authorList>
    </citation>
    <scope>NUCLEOTIDE SEQUENCE</scope>
    <source>
        <strain evidence="13">1611_PpyrPB1</strain>
        <tissue evidence="13">Whole body</tissue>
    </source>
</reference>
<dbReference type="InterPro" id="IPR010159">
    <property type="entry name" value="N-acyl_aa_amidohydrolase"/>
</dbReference>
<protein>
    <recommendedName>
        <fullName evidence="3">N-acyl-aliphatic-L-amino acid amidohydrolase</fullName>
        <ecNumber evidence="3">3.5.1.14</ecNumber>
    </recommendedName>
    <alternativeName>
        <fullName evidence="8">N-acyl-L-amino-acid amidohydrolase</fullName>
    </alternativeName>
</protein>
<dbReference type="Proteomes" id="UP000327044">
    <property type="component" value="Unassembled WGS sequence"/>
</dbReference>
<comment type="subcellular location">
    <subcellularLocation>
        <location evidence="1">Cytoplasm</location>
    </subcellularLocation>
</comment>
<evidence type="ECO:0000256" key="3">
    <source>
        <dbReference type="ARBA" id="ARBA00011913"/>
    </source>
</evidence>
<evidence type="ECO:0000313" key="12">
    <source>
        <dbReference type="EMBL" id="KAB0791317.1"/>
    </source>
</evidence>
<dbReference type="GO" id="GO:0006520">
    <property type="term" value="P:amino acid metabolic process"/>
    <property type="evidence" value="ECO:0007669"/>
    <property type="project" value="InterPro"/>
</dbReference>
<keyword evidence="5 10" id="KW-0479">Metal-binding</keyword>
<comment type="similarity">
    <text evidence="2">Belongs to the peptidase M20A family.</text>
</comment>
<dbReference type="PROSITE" id="PS00758">
    <property type="entry name" value="ARGE_DAPE_CPG2_1"/>
    <property type="match status" value="1"/>
</dbReference>
<dbReference type="InParanoid" id="A0A5N4A244"/>
<feature type="domain" description="Peptidase M20 dimerisation" evidence="11">
    <location>
        <begin position="188"/>
        <end position="295"/>
    </location>
</feature>
<dbReference type="Pfam" id="PF07687">
    <property type="entry name" value="M20_dimer"/>
    <property type="match status" value="1"/>
</dbReference>
<accession>A0A5N4A244</accession>
<evidence type="ECO:0000259" key="11">
    <source>
        <dbReference type="Pfam" id="PF07687"/>
    </source>
</evidence>
<evidence type="ECO:0000256" key="1">
    <source>
        <dbReference type="ARBA" id="ARBA00004496"/>
    </source>
</evidence>
<dbReference type="EMBL" id="VVIM01000011">
    <property type="protein sequence ID" value="KAB0791317.1"/>
    <property type="molecule type" value="Genomic_DNA"/>
</dbReference>
<feature type="active site" description="Proton acceptor" evidence="9">
    <location>
        <position position="147"/>
    </location>
</feature>
<evidence type="ECO:0000313" key="14">
    <source>
        <dbReference type="EMBL" id="KAB0794742.1"/>
    </source>
</evidence>
<dbReference type="Gene3D" id="3.30.70.360">
    <property type="match status" value="1"/>
</dbReference>
<keyword evidence="4" id="KW-0963">Cytoplasm</keyword>
<dbReference type="Gene3D" id="1.10.150.900">
    <property type="match status" value="1"/>
</dbReference>
<dbReference type="OrthoDB" id="3064516at2759"/>
<dbReference type="EMBL" id="VVIM01000011">
    <property type="protein sequence ID" value="KAB0791395.1"/>
    <property type="molecule type" value="Genomic_DNA"/>
</dbReference>
<feature type="binding site" evidence="10">
    <location>
        <position position="80"/>
    </location>
    <ligand>
        <name>Zn(2+)</name>
        <dbReference type="ChEBI" id="CHEBI:29105"/>
        <label>1</label>
    </ligand>
</feature>
<dbReference type="FunFam" id="3.40.630.10:FF:000019">
    <property type="entry name" value="Aminoacylase 1"/>
    <property type="match status" value="1"/>
</dbReference>
<evidence type="ECO:0000256" key="7">
    <source>
        <dbReference type="ARBA" id="ARBA00022833"/>
    </source>
</evidence>
<gene>
    <name evidence="12" type="ORF">PPYR_03117</name>
    <name evidence="13" type="ORF">PPYR_03195</name>
    <name evidence="14" type="ORF">PPYR_11581</name>
</gene>
<keyword evidence="7 10" id="KW-0862">Zinc</keyword>
<dbReference type="PANTHER" id="PTHR45892">
    <property type="entry name" value="AMINOACYLASE-1"/>
    <property type="match status" value="1"/>
</dbReference>
<evidence type="ECO:0000256" key="2">
    <source>
        <dbReference type="ARBA" id="ARBA00006247"/>
    </source>
</evidence>
<evidence type="ECO:0000256" key="9">
    <source>
        <dbReference type="PIRSR" id="PIRSR036696-1"/>
    </source>
</evidence>
<feature type="binding site" evidence="10">
    <location>
        <position position="113"/>
    </location>
    <ligand>
        <name>Zn(2+)</name>
        <dbReference type="ChEBI" id="CHEBI:29105"/>
        <label>2</label>
    </ligand>
</feature>
<feature type="binding site" evidence="10">
    <location>
        <position position="175"/>
    </location>
    <ligand>
        <name>Zn(2+)</name>
        <dbReference type="ChEBI" id="CHEBI:29105"/>
        <label>1</label>
    </ligand>
</feature>
<comment type="caution">
    <text evidence="13">The sequence shown here is derived from an EMBL/GenBank/DDBJ whole genome shotgun (WGS) entry which is preliminary data.</text>
</comment>
<feature type="binding site" evidence="10">
    <location>
        <position position="370"/>
    </location>
    <ligand>
        <name>Zn(2+)</name>
        <dbReference type="ChEBI" id="CHEBI:29105"/>
        <label>2</label>
    </ligand>
</feature>
<evidence type="ECO:0000313" key="15">
    <source>
        <dbReference type="Proteomes" id="UP000327044"/>
    </source>
</evidence>
<keyword evidence="15" id="KW-1185">Reference proteome</keyword>
<dbReference type="Pfam" id="PF01546">
    <property type="entry name" value="Peptidase_M20"/>
    <property type="match status" value="1"/>
</dbReference>
<dbReference type="Gene3D" id="3.40.630.10">
    <property type="entry name" value="Zn peptidases"/>
    <property type="match status" value="1"/>
</dbReference>
<evidence type="ECO:0000256" key="8">
    <source>
        <dbReference type="ARBA" id="ARBA00029656"/>
    </source>
</evidence>
<evidence type="ECO:0000256" key="4">
    <source>
        <dbReference type="ARBA" id="ARBA00022490"/>
    </source>
</evidence>
<dbReference type="SUPFAM" id="SSF55031">
    <property type="entry name" value="Bacterial exopeptidase dimerisation domain"/>
    <property type="match status" value="1"/>
</dbReference>
<dbReference type="NCBIfam" id="TIGR01880">
    <property type="entry name" value="Ac-peptdase-euk"/>
    <property type="match status" value="1"/>
</dbReference>
<organism evidence="13 15">
    <name type="scientific">Photinus pyralis</name>
    <name type="common">Common eastern firefly</name>
    <name type="synonym">Lampyris pyralis</name>
    <dbReference type="NCBI Taxonomy" id="7054"/>
    <lineage>
        <taxon>Eukaryota</taxon>
        <taxon>Metazoa</taxon>
        <taxon>Ecdysozoa</taxon>
        <taxon>Arthropoda</taxon>
        <taxon>Hexapoda</taxon>
        <taxon>Insecta</taxon>
        <taxon>Pterygota</taxon>
        <taxon>Neoptera</taxon>
        <taxon>Endopterygota</taxon>
        <taxon>Coleoptera</taxon>
        <taxon>Polyphaga</taxon>
        <taxon>Elateriformia</taxon>
        <taxon>Elateroidea</taxon>
        <taxon>Lampyridae</taxon>
        <taxon>Lampyrinae</taxon>
        <taxon>Photinus</taxon>
    </lineage>
</organism>
<evidence type="ECO:0000256" key="10">
    <source>
        <dbReference type="PIRSR" id="PIRSR036696-2"/>
    </source>
</evidence>
<dbReference type="AlphaFoldDB" id="A0A5N4A244"/>
<evidence type="ECO:0000313" key="13">
    <source>
        <dbReference type="EMBL" id="KAB0791395.1"/>
    </source>
</evidence>
<evidence type="ECO:0000256" key="6">
    <source>
        <dbReference type="ARBA" id="ARBA00022801"/>
    </source>
</evidence>
<dbReference type="InterPro" id="IPR052083">
    <property type="entry name" value="Aminoacylase-1_M20A"/>
</dbReference>
<dbReference type="SUPFAM" id="SSF53187">
    <property type="entry name" value="Zn-dependent exopeptidases"/>
    <property type="match status" value="1"/>
</dbReference>
<dbReference type="InterPro" id="IPR036264">
    <property type="entry name" value="Bact_exopeptidase_dim_dom"/>
</dbReference>
<dbReference type="PANTHER" id="PTHR45892:SF1">
    <property type="entry name" value="AMINOACYLASE-1"/>
    <property type="match status" value="1"/>
</dbReference>
<feature type="binding site" evidence="10">
    <location>
        <position position="113"/>
    </location>
    <ligand>
        <name>Zn(2+)</name>
        <dbReference type="ChEBI" id="CHEBI:29105"/>
        <label>1</label>
    </ligand>
</feature>
<dbReference type="EC" id="3.5.1.14" evidence="3"/>
<dbReference type="PROSITE" id="PS00759">
    <property type="entry name" value="ARGE_DAPE_CPG2_2"/>
    <property type="match status" value="1"/>
</dbReference>
<dbReference type="GO" id="GO:0005737">
    <property type="term" value="C:cytoplasm"/>
    <property type="evidence" value="ECO:0007669"/>
    <property type="project" value="UniProtKB-SubCell"/>
</dbReference>
<dbReference type="GO" id="GO:0004046">
    <property type="term" value="F:aminoacylase activity"/>
    <property type="evidence" value="ECO:0007669"/>
    <property type="project" value="UniProtKB-EC"/>
</dbReference>
<dbReference type="InterPro" id="IPR002933">
    <property type="entry name" value="Peptidase_M20"/>
</dbReference>
<reference evidence="13 15" key="1">
    <citation type="journal article" date="2018" name="Elife">
        <title>Firefly genomes illuminate parallel origins of bioluminescence in beetles.</title>
        <authorList>
            <person name="Fallon T.R."/>
            <person name="Lower S.E."/>
            <person name="Chang C.H."/>
            <person name="Bessho-Uehara M."/>
            <person name="Martin G.J."/>
            <person name="Bewick A.J."/>
            <person name="Behringer M."/>
            <person name="Debat H.J."/>
            <person name="Wong I."/>
            <person name="Day J.C."/>
            <person name="Suvorov A."/>
            <person name="Silva C.J."/>
            <person name="Stanger-Hall K.F."/>
            <person name="Hall D.W."/>
            <person name="Schmitz R.J."/>
            <person name="Nelson D.R."/>
            <person name="Lewis S.M."/>
            <person name="Shigenobu S."/>
            <person name="Bybee S.M."/>
            <person name="Larracuente A.M."/>
            <person name="Oba Y."/>
            <person name="Weng J.K."/>
        </authorList>
    </citation>
    <scope>NUCLEOTIDE SEQUENCE [LARGE SCALE GENOMIC DNA]</scope>
    <source>
        <strain evidence="13">1611_PpyrPB1</strain>
        <tissue evidence="13">Whole body</tissue>
    </source>
</reference>
<sequence length="398" mass="44794">MDLSSKELDTIAVENFRRYLRIPSVHPDIDYEPCVEFLETQAKDIGLQFRVFRDVPKNPMVVLTWPGKERSLPSVMLNSHMDVVPVFEENWTHRPFDADIDEKGDIYARGAQDTKSTGIQYLEAIRRLKIQGVRPRRTVHVTFVPDEELGGGEGVMKYVETDNFKGLKVGFAIDEGRSGNGKTLVVQYGEKRNWKFAVHCPGKSGHGSLLLKNTPGEKLRAILNKLYAFRAEQKAKEDREKSGDHVTTVNLTIMRGGVQGNVIPEEFVLVFDLRIPVEDYDSVEGRVKEWCKSAGEGVWIEDILKDGDSPNTATDESNVFWVAFNEASKKMGYEIQLIIARGNTDGRFLRSVGIPTFGFGAKQDTPIRAHADDEFLNVDVFLQGIQIYKEIIIAVANA</sequence>
<keyword evidence="6" id="KW-0378">Hydrolase</keyword>
<dbReference type="PIRSF" id="PIRSF036696">
    <property type="entry name" value="ACY-1"/>
    <property type="match status" value="1"/>
</dbReference>
<feature type="binding site" evidence="10">
    <location>
        <position position="148"/>
    </location>
    <ligand>
        <name>Zn(2+)</name>
        <dbReference type="ChEBI" id="CHEBI:29105"/>
        <label>2</label>
    </ligand>
</feature>
<dbReference type="InterPro" id="IPR011650">
    <property type="entry name" value="Peptidase_M20_dimer"/>
</dbReference>
<dbReference type="EMBL" id="VVIM01000008">
    <property type="protein sequence ID" value="KAB0794742.1"/>
    <property type="molecule type" value="Genomic_DNA"/>
</dbReference>
<proteinExistence type="inferred from homology"/>
<feature type="active site" evidence="9">
    <location>
        <position position="82"/>
    </location>
</feature>
<name>A0A5N4A244_PHOPY</name>
<comment type="cofactor">
    <cofactor evidence="10">
        <name>Zn(2+)</name>
        <dbReference type="ChEBI" id="CHEBI:29105"/>
    </cofactor>
    <text evidence="10">Binds 2 Zn(2+) ions per subunit.</text>
</comment>